<dbReference type="InterPro" id="IPR036533">
    <property type="entry name" value="BAG_dom_sf"/>
</dbReference>
<proteinExistence type="predicted"/>
<keyword evidence="1" id="KW-0143">Chaperone</keyword>
<feature type="region of interest" description="Disordered" evidence="4">
    <location>
        <begin position="1"/>
        <end position="48"/>
    </location>
</feature>
<reference evidence="7 8" key="1">
    <citation type="journal article" date="2013" name="BMC Genomics">
        <title>The miniature genome of a carnivorous plant Genlisea aurea contains a low number of genes and short non-coding sequences.</title>
        <authorList>
            <person name="Leushkin E.V."/>
            <person name="Sutormin R.A."/>
            <person name="Nabieva E.R."/>
            <person name="Penin A.A."/>
            <person name="Kondrashov A.S."/>
            <person name="Logacheva M.D."/>
        </authorList>
    </citation>
    <scope>NUCLEOTIDE SEQUENCE [LARGE SCALE GENOMIC DNA]</scope>
</reference>
<evidence type="ECO:0000259" key="5">
    <source>
        <dbReference type="PROSITE" id="PS50053"/>
    </source>
</evidence>
<dbReference type="SMART" id="SM00264">
    <property type="entry name" value="BAG"/>
    <property type="match status" value="1"/>
</dbReference>
<dbReference type="PANTHER" id="PTHR12329">
    <property type="entry name" value="BCL2-ASSOCIATED ATHANOGENE"/>
    <property type="match status" value="1"/>
</dbReference>
<dbReference type="EMBL" id="AUSU01000334">
    <property type="protein sequence ID" value="EPS73724.1"/>
    <property type="molecule type" value="Genomic_DNA"/>
</dbReference>
<dbReference type="Pfam" id="PF00240">
    <property type="entry name" value="ubiquitin"/>
    <property type="match status" value="1"/>
</dbReference>
<evidence type="ECO:0000313" key="7">
    <source>
        <dbReference type="EMBL" id="EPS73724.1"/>
    </source>
</evidence>
<dbReference type="InterPro" id="IPR029071">
    <property type="entry name" value="Ubiquitin-like_domsf"/>
</dbReference>
<comment type="function">
    <text evidence="2">Co-chaperone that regulates diverse cellular pathways, such as programmed cell death and stress responses.</text>
</comment>
<evidence type="ECO:0000256" key="3">
    <source>
        <dbReference type="SAM" id="Coils"/>
    </source>
</evidence>
<gene>
    <name evidence="7" type="ORF">M569_01034</name>
</gene>
<organism evidence="7 8">
    <name type="scientific">Genlisea aurea</name>
    <dbReference type="NCBI Taxonomy" id="192259"/>
    <lineage>
        <taxon>Eukaryota</taxon>
        <taxon>Viridiplantae</taxon>
        <taxon>Streptophyta</taxon>
        <taxon>Embryophyta</taxon>
        <taxon>Tracheophyta</taxon>
        <taxon>Spermatophyta</taxon>
        <taxon>Magnoliopsida</taxon>
        <taxon>eudicotyledons</taxon>
        <taxon>Gunneridae</taxon>
        <taxon>Pentapetalae</taxon>
        <taxon>asterids</taxon>
        <taxon>lamiids</taxon>
        <taxon>Lamiales</taxon>
        <taxon>Lentibulariaceae</taxon>
        <taxon>Genlisea</taxon>
    </lineage>
</organism>
<dbReference type="OrthoDB" id="776628at2759"/>
<dbReference type="AlphaFoldDB" id="S8D1S4"/>
<evidence type="ECO:0008006" key="9">
    <source>
        <dbReference type="Google" id="ProtNLM"/>
    </source>
</evidence>
<dbReference type="InterPro" id="IPR039773">
    <property type="entry name" value="BAG_chaperone_regulator"/>
</dbReference>
<feature type="coiled-coil region" evidence="3">
    <location>
        <begin position="135"/>
        <end position="162"/>
    </location>
</feature>
<comment type="caution">
    <text evidence="7">The sequence shown here is derived from an EMBL/GenBank/DDBJ whole genome shotgun (WGS) entry which is preliminary data.</text>
</comment>
<evidence type="ECO:0000313" key="8">
    <source>
        <dbReference type="Proteomes" id="UP000015453"/>
    </source>
</evidence>
<evidence type="ECO:0000256" key="1">
    <source>
        <dbReference type="ARBA" id="ARBA00023186"/>
    </source>
</evidence>
<feature type="domain" description="Ubiquitin-like" evidence="5">
    <location>
        <begin position="46"/>
        <end position="115"/>
    </location>
</feature>
<dbReference type="Pfam" id="PF02179">
    <property type="entry name" value="BAG"/>
    <property type="match status" value="1"/>
</dbReference>
<name>S8D1S4_9LAMI</name>
<dbReference type="Gene3D" id="3.10.20.90">
    <property type="entry name" value="Phosphatidylinositol 3-kinase Catalytic Subunit, Chain A, domain 1"/>
    <property type="match status" value="1"/>
</dbReference>
<dbReference type="FunFam" id="3.10.20.90:FF:000298">
    <property type="entry name" value="BAG family molecular chaperone regulator 1"/>
    <property type="match status" value="1"/>
</dbReference>
<evidence type="ECO:0000256" key="2">
    <source>
        <dbReference type="ARBA" id="ARBA00058673"/>
    </source>
</evidence>
<evidence type="ECO:0000259" key="6">
    <source>
        <dbReference type="PROSITE" id="PS51035"/>
    </source>
</evidence>
<dbReference type="GO" id="GO:0005737">
    <property type="term" value="C:cytoplasm"/>
    <property type="evidence" value="ECO:0007669"/>
    <property type="project" value="TreeGrafter"/>
</dbReference>
<dbReference type="GO" id="GO:0000774">
    <property type="term" value="F:adenyl-nucleotide exchange factor activity"/>
    <property type="evidence" value="ECO:0007669"/>
    <property type="project" value="TreeGrafter"/>
</dbReference>
<dbReference type="PROSITE" id="PS51035">
    <property type="entry name" value="BAG"/>
    <property type="match status" value="1"/>
</dbReference>
<keyword evidence="3" id="KW-0175">Coiled coil</keyword>
<dbReference type="Gene3D" id="1.20.58.120">
    <property type="entry name" value="BAG domain"/>
    <property type="match status" value="1"/>
</dbReference>
<dbReference type="SUPFAM" id="SSF54236">
    <property type="entry name" value="Ubiquitin-like"/>
    <property type="match status" value="1"/>
</dbReference>
<dbReference type="SUPFAM" id="SSF63491">
    <property type="entry name" value="BAG domain"/>
    <property type="match status" value="1"/>
</dbReference>
<protein>
    <recommendedName>
        <fullName evidence="9">BAG domain-containing protein</fullName>
    </recommendedName>
</protein>
<feature type="domain" description="BAG" evidence="6">
    <location>
        <begin position="138"/>
        <end position="219"/>
    </location>
</feature>
<dbReference type="InterPro" id="IPR003103">
    <property type="entry name" value="BAG_domain"/>
</dbReference>
<dbReference type="Proteomes" id="UP000015453">
    <property type="component" value="Unassembled WGS sequence"/>
</dbReference>
<evidence type="ECO:0000256" key="4">
    <source>
        <dbReference type="SAM" id="MobiDB-lite"/>
    </source>
</evidence>
<sequence length="282" mass="31375">MMQMKTSSFAHAPPPMNGNSSGENEWELRPGGMLVQKRTDGDKSPPKIRVRVKYGDTYHEIHISSQATFGALKKKLSEPTGLNHHDQKLFFKNKEKDSKAFLDISGVKDKSKLVLQEDPISKEKRYIEMKKNSQIEKALNLVSQITSEVDKLEKQVSALESVVSRGGKVVENDVAKMIDLLMNQLLKLDAVSADGDVKLLRKMQARRVQKCIETLDSFKLKQKTEAPKQPPLKQSSSAAAPVVITTQWETFDSAPNDLMDAPSSSTTATGVAHHGFTTWDLL</sequence>
<dbReference type="GO" id="GO:0050821">
    <property type="term" value="P:protein stabilization"/>
    <property type="evidence" value="ECO:0007669"/>
    <property type="project" value="TreeGrafter"/>
</dbReference>
<dbReference type="PROSITE" id="PS50053">
    <property type="entry name" value="UBIQUITIN_2"/>
    <property type="match status" value="1"/>
</dbReference>
<dbReference type="PANTHER" id="PTHR12329:SF11">
    <property type="entry name" value="BAG FAMILY MOLECULAR CHAPERONE REGULATOR 1"/>
    <property type="match status" value="1"/>
</dbReference>
<dbReference type="InterPro" id="IPR000626">
    <property type="entry name" value="Ubiquitin-like_dom"/>
</dbReference>
<accession>S8D1S4</accession>
<dbReference type="GO" id="GO:0051087">
    <property type="term" value="F:protein-folding chaperone binding"/>
    <property type="evidence" value="ECO:0007669"/>
    <property type="project" value="InterPro"/>
</dbReference>
<keyword evidence="8" id="KW-1185">Reference proteome</keyword>